<feature type="compositionally biased region" description="Pro residues" evidence="1">
    <location>
        <begin position="50"/>
        <end position="77"/>
    </location>
</feature>
<organism evidence="2 3">
    <name type="scientific">Nesidiocoris tenuis</name>
    <dbReference type="NCBI Taxonomy" id="355587"/>
    <lineage>
        <taxon>Eukaryota</taxon>
        <taxon>Metazoa</taxon>
        <taxon>Ecdysozoa</taxon>
        <taxon>Arthropoda</taxon>
        <taxon>Hexapoda</taxon>
        <taxon>Insecta</taxon>
        <taxon>Pterygota</taxon>
        <taxon>Neoptera</taxon>
        <taxon>Paraneoptera</taxon>
        <taxon>Hemiptera</taxon>
        <taxon>Heteroptera</taxon>
        <taxon>Panheteroptera</taxon>
        <taxon>Cimicomorpha</taxon>
        <taxon>Miridae</taxon>
        <taxon>Dicyphina</taxon>
        <taxon>Nesidiocoris</taxon>
    </lineage>
</organism>
<evidence type="ECO:0000313" key="3">
    <source>
        <dbReference type="Proteomes" id="UP000479000"/>
    </source>
</evidence>
<name>A0A6H5GT93_9HEMI</name>
<feature type="compositionally biased region" description="Low complexity" evidence="1">
    <location>
        <begin position="39"/>
        <end position="49"/>
    </location>
</feature>
<gene>
    <name evidence="2" type="ORF">NTEN_LOCUS10256</name>
</gene>
<reference evidence="2 3" key="1">
    <citation type="submission" date="2020-02" db="EMBL/GenBank/DDBJ databases">
        <authorList>
            <person name="Ferguson B K."/>
        </authorList>
    </citation>
    <scope>NUCLEOTIDE SEQUENCE [LARGE SCALE GENOMIC DNA]</scope>
</reference>
<dbReference type="AlphaFoldDB" id="A0A6H5GT93"/>
<feature type="region of interest" description="Disordered" evidence="1">
    <location>
        <begin position="1"/>
        <end position="138"/>
    </location>
</feature>
<feature type="compositionally biased region" description="Pro residues" evidence="1">
    <location>
        <begin position="15"/>
        <end position="29"/>
    </location>
</feature>
<sequence>MPSARLEPPHGRLTPRPPPPSGHPHPSPAPCESFPPHRPSCSSSSSHPLPYNPPINPERANPPPPPPPATPPPPSPPFQQLAGAYLNVRSTYPNPRPIGCDKLSLPVPRRLADSDGVSSGRTRRTAPPRSPAVVGSTRGASTRLNNFKSSANRRAGMNPSTPNPPHDNCGPGWCALEMQCASCSPSARAPCQLYASRGSSCGRIRLALQLACRSTPLRCTRRSSRASWSEKGVKTFKESNELKKFKIGSVELPQIAKNAKKEKSHKEISSQTYKKTKYSEKTTVLW</sequence>
<feature type="region of interest" description="Disordered" evidence="1">
    <location>
        <begin position="258"/>
        <end position="286"/>
    </location>
</feature>
<accession>A0A6H5GT93</accession>
<evidence type="ECO:0000256" key="1">
    <source>
        <dbReference type="SAM" id="MobiDB-lite"/>
    </source>
</evidence>
<evidence type="ECO:0000313" key="2">
    <source>
        <dbReference type="EMBL" id="CAB0004779.1"/>
    </source>
</evidence>
<feature type="compositionally biased region" description="Basic and acidic residues" evidence="1">
    <location>
        <begin position="259"/>
        <end position="268"/>
    </location>
</feature>
<dbReference type="Proteomes" id="UP000479000">
    <property type="component" value="Unassembled WGS sequence"/>
</dbReference>
<protein>
    <submittedName>
        <fullName evidence="2">Uncharacterized protein</fullName>
    </submittedName>
</protein>
<keyword evidence="3" id="KW-1185">Reference proteome</keyword>
<dbReference type="EMBL" id="CADCXU010015150">
    <property type="protein sequence ID" value="CAB0004779.1"/>
    <property type="molecule type" value="Genomic_DNA"/>
</dbReference>
<proteinExistence type="predicted"/>